<keyword evidence="3" id="KW-1185">Reference proteome</keyword>
<protein>
    <submittedName>
        <fullName evidence="2">Uncharacterized protein</fullName>
    </submittedName>
</protein>
<proteinExistence type="predicted"/>
<name>A0A9W8LEA9_9FUNG</name>
<dbReference type="Proteomes" id="UP001140011">
    <property type="component" value="Unassembled WGS sequence"/>
</dbReference>
<evidence type="ECO:0000313" key="3">
    <source>
        <dbReference type="Proteomes" id="UP001140011"/>
    </source>
</evidence>
<sequence>MASMLARIFNIACTSAGHWWEKVISVVHVATRAIFQVTSNCTDPGPTFETVPESAHIIIDIQNTHTSTEPKQIDRADTEPSCVITIKPIYDGNACTGLDVENTDKFVAATPAVNDLGDETAIDFVSNTDPDSTSDADSDAHTEYSDDHTSATDKVVMANMARSVIHPTATSSCSMLDHAYASINMRKIRIHRAEFFCWSDAVFNEHLAYVHAALPANVCNITKSTQLLLDGLRLYHDIAFDEAQTMSKKLLAQRRSDRLTSPELRQSFGKLYCL</sequence>
<accession>A0A9W8LEA9</accession>
<gene>
    <name evidence="2" type="ORF">GGI19_000267</name>
</gene>
<dbReference type="OrthoDB" id="5540289at2759"/>
<evidence type="ECO:0000313" key="2">
    <source>
        <dbReference type="EMBL" id="KAJ2757115.1"/>
    </source>
</evidence>
<evidence type="ECO:0000256" key="1">
    <source>
        <dbReference type="SAM" id="MobiDB-lite"/>
    </source>
</evidence>
<organism evidence="2 3">
    <name type="scientific">Coemansia pectinata</name>
    <dbReference type="NCBI Taxonomy" id="1052879"/>
    <lineage>
        <taxon>Eukaryota</taxon>
        <taxon>Fungi</taxon>
        <taxon>Fungi incertae sedis</taxon>
        <taxon>Zoopagomycota</taxon>
        <taxon>Kickxellomycotina</taxon>
        <taxon>Kickxellomycetes</taxon>
        <taxon>Kickxellales</taxon>
        <taxon>Kickxellaceae</taxon>
        <taxon>Coemansia</taxon>
    </lineage>
</organism>
<dbReference type="EMBL" id="JANBUH010000006">
    <property type="protein sequence ID" value="KAJ2757115.1"/>
    <property type="molecule type" value="Genomic_DNA"/>
</dbReference>
<dbReference type="AlphaFoldDB" id="A0A9W8LEA9"/>
<reference evidence="2" key="1">
    <citation type="submission" date="2022-07" db="EMBL/GenBank/DDBJ databases">
        <title>Phylogenomic reconstructions and comparative analyses of Kickxellomycotina fungi.</title>
        <authorList>
            <person name="Reynolds N.K."/>
            <person name="Stajich J.E."/>
            <person name="Barry K."/>
            <person name="Grigoriev I.V."/>
            <person name="Crous P."/>
            <person name="Smith M.E."/>
        </authorList>
    </citation>
    <scope>NUCLEOTIDE SEQUENCE</scope>
    <source>
        <strain evidence="2">BCRC 34297</strain>
    </source>
</reference>
<feature type="compositionally biased region" description="Basic and acidic residues" evidence="1">
    <location>
        <begin position="138"/>
        <end position="149"/>
    </location>
</feature>
<comment type="caution">
    <text evidence="2">The sequence shown here is derived from an EMBL/GenBank/DDBJ whole genome shotgun (WGS) entry which is preliminary data.</text>
</comment>
<feature type="region of interest" description="Disordered" evidence="1">
    <location>
        <begin position="124"/>
        <end position="149"/>
    </location>
</feature>